<accession>A0A9E2P022</accession>
<organism evidence="3 4">
    <name type="scientific">Candidatus Paraprevotella stercoravium</name>
    <dbReference type="NCBI Taxonomy" id="2838725"/>
    <lineage>
        <taxon>Bacteria</taxon>
        <taxon>Pseudomonadati</taxon>
        <taxon>Bacteroidota</taxon>
        <taxon>Bacteroidia</taxon>
        <taxon>Bacteroidales</taxon>
        <taxon>Prevotellaceae</taxon>
        <taxon>Paraprevotella</taxon>
    </lineage>
</organism>
<feature type="transmembrane region" description="Helical" evidence="1">
    <location>
        <begin position="48"/>
        <end position="69"/>
    </location>
</feature>
<gene>
    <name evidence="3" type="ORF">H9789_00695</name>
</gene>
<dbReference type="EMBL" id="JAHLFU010000017">
    <property type="protein sequence ID" value="MBU3852349.1"/>
    <property type="molecule type" value="Genomic_DNA"/>
</dbReference>
<feature type="transmembrane region" description="Helical" evidence="1">
    <location>
        <begin position="12"/>
        <end position="36"/>
    </location>
</feature>
<proteinExistence type="predicted"/>
<dbReference type="InterPro" id="IPR027783">
    <property type="entry name" value="Bacterial_PH-related"/>
</dbReference>
<keyword evidence="1" id="KW-1133">Transmembrane helix</keyword>
<comment type="caution">
    <text evidence="3">The sequence shown here is derived from an EMBL/GenBank/DDBJ whole genome shotgun (WGS) entry which is preliminary data.</text>
</comment>
<evidence type="ECO:0000313" key="3">
    <source>
        <dbReference type="EMBL" id="MBU3852349.1"/>
    </source>
</evidence>
<dbReference type="Proteomes" id="UP000823865">
    <property type="component" value="Unassembled WGS sequence"/>
</dbReference>
<dbReference type="AlphaFoldDB" id="A0A9E2P022"/>
<keyword evidence="1" id="KW-0472">Membrane</keyword>
<keyword evidence="1" id="KW-0812">Transmembrane</keyword>
<reference evidence="3" key="1">
    <citation type="journal article" date="2021" name="PeerJ">
        <title>Extensive microbial diversity within the chicken gut microbiome revealed by metagenomics and culture.</title>
        <authorList>
            <person name="Gilroy R."/>
            <person name="Ravi A."/>
            <person name="Getino M."/>
            <person name="Pursley I."/>
            <person name="Horton D.L."/>
            <person name="Alikhan N.F."/>
            <person name="Baker D."/>
            <person name="Gharbi K."/>
            <person name="Hall N."/>
            <person name="Watson M."/>
            <person name="Adriaenssens E.M."/>
            <person name="Foster-Nyarko E."/>
            <person name="Jarju S."/>
            <person name="Secka A."/>
            <person name="Antonio M."/>
            <person name="Oren A."/>
            <person name="Chaudhuri R.R."/>
            <person name="La Ragione R."/>
            <person name="Hildebrand F."/>
            <person name="Pallen M.J."/>
        </authorList>
    </citation>
    <scope>NUCLEOTIDE SEQUENCE</scope>
    <source>
        <strain evidence="3">G3-2149</strain>
    </source>
</reference>
<protein>
    <submittedName>
        <fullName evidence="3">PH domain-containing protein</fullName>
    </submittedName>
</protein>
<dbReference type="Pfam" id="PF10882">
    <property type="entry name" value="bPH_5"/>
    <property type="match status" value="1"/>
</dbReference>
<sequence>MNTENNNISVPFQWSGTVCAITVVTLIILIGTGFYLETKIWPTGILWLKYLLITVISGTILIGLGYMPIRLKADNEKITVSRLFGSLKIPVDRIIETKILQKSDISDSIRLFGSGGLFGFLGLFKNTNLGKYTMYATDLNHLLFIRTRNKKYVFSCSRSKELLEYIDLRLKHNCAK</sequence>
<reference evidence="3" key="2">
    <citation type="submission" date="2021-04" db="EMBL/GenBank/DDBJ databases">
        <authorList>
            <person name="Gilroy R."/>
        </authorList>
    </citation>
    <scope>NUCLEOTIDE SEQUENCE</scope>
    <source>
        <strain evidence="3">G3-2149</strain>
    </source>
</reference>
<name>A0A9E2P022_9BACT</name>
<evidence type="ECO:0000313" key="4">
    <source>
        <dbReference type="Proteomes" id="UP000823865"/>
    </source>
</evidence>
<evidence type="ECO:0000259" key="2">
    <source>
        <dbReference type="Pfam" id="PF10882"/>
    </source>
</evidence>
<feature type="domain" description="Bacterial Pleckstrin homology" evidence="2">
    <location>
        <begin position="73"/>
        <end position="163"/>
    </location>
</feature>
<evidence type="ECO:0000256" key="1">
    <source>
        <dbReference type="SAM" id="Phobius"/>
    </source>
</evidence>